<feature type="non-terminal residue" evidence="3">
    <location>
        <position position="1"/>
    </location>
</feature>
<dbReference type="EMBL" id="CAUYUJ010018991">
    <property type="protein sequence ID" value="CAK0887818.1"/>
    <property type="molecule type" value="Genomic_DNA"/>
</dbReference>
<feature type="transmembrane region" description="Helical" evidence="2">
    <location>
        <begin position="147"/>
        <end position="166"/>
    </location>
</feature>
<name>A0ABN9WMK6_9DINO</name>
<keyword evidence="2" id="KW-0472">Membrane</keyword>
<keyword evidence="2" id="KW-1133">Transmembrane helix</keyword>
<evidence type="ECO:0000313" key="4">
    <source>
        <dbReference type="Proteomes" id="UP001189429"/>
    </source>
</evidence>
<feature type="compositionally biased region" description="Low complexity" evidence="1">
    <location>
        <begin position="1"/>
        <end position="17"/>
    </location>
</feature>
<protein>
    <submittedName>
        <fullName evidence="3">Uncharacterized protein</fullName>
    </submittedName>
</protein>
<keyword evidence="2" id="KW-0812">Transmembrane</keyword>
<proteinExistence type="predicted"/>
<evidence type="ECO:0000256" key="1">
    <source>
        <dbReference type="SAM" id="MobiDB-lite"/>
    </source>
</evidence>
<dbReference type="Proteomes" id="UP001189429">
    <property type="component" value="Unassembled WGS sequence"/>
</dbReference>
<sequence>AAATSRATRPSAAAFPPRGAPERPPAGGRARGGHGEAAGGRRRQTGGGEGDPRREGEEGLDGAARRREGASDPDQIHPGPRTGAQCSPAEPEDAFADSWAGGGLDQDRSRCVTVHGTLRNESLQASAHTAPLLGIGHCIPGAVARPAAAFALVTLAELFLLAFVLWSNPRRAWRSSSSSHAFRVASPTP</sequence>
<evidence type="ECO:0000256" key="2">
    <source>
        <dbReference type="SAM" id="Phobius"/>
    </source>
</evidence>
<feature type="compositionally biased region" description="Basic and acidic residues" evidence="1">
    <location>
        <begin position="50"/>
        <end position="70"/>
    </location>
</feature>
<evidence type="ECO:0000313" key="3">
    <source>
        <dbReference type="EMBL" id="CAK0887818.1"/>
    </source>
</evidence>
<organism evidence="3 4">
    <name type="scientific">Prorocentrum cordatum</name>
    <dbReference type="NCBI Taxonomy" id="2364126"/>
    <lineage>
        <taxon>Eukaryota</taxon>
        <taxon>Sar</taxon>
        <taxon>Alveolata</taxon>
        <taxon>Dinophyceae</taxon>
        <taxon>Prorocentrales</taxon>
        <taxon>Prorocentraceae</taxon>
        <taxon>Prorocentrum</taxon>
    </lineage>
</organism>
<reference evidence="3" key="1">
    <citation type="submission" date="2023-10" db="EMBL/GenBank/DDBJ databases">
        <authorList>
            <person name="Chen Y."/>
            <person name="Shah S."/>
            <person name="Dougan E. K."/>
            <person name="Thang M."/>
            <person name="Chan C."/>
        </authorList>
    </citation>
    <scope>NUCLEOTIDE SEQUENCE [LARGE SCALE GENOMIC DNA]</scope>
</reference>
<comment type="caution">
    <text evidence="3">The sequence shown here is derived from an EMBL/GenBank/DDBJ whole genome shotgun (WGS) entry which is preliminary data.</text>
</comment>
<accession>A0ABN9WMK6</accession>
<feature type="region of interest" description="Disordered" evidence="1">
    <location>
        <begin position="1"/>
        <end position="102"/>
    </location>
</feature>
<gene>
    <name evidence="3" type="ORF">PCOR1329_LOCUS68778</name>
</gene>
<keyword evidence="4" id="KW-1185">Reference proteome</keyword>